<dbReference type="GO" id="GO:0009636">
    <property type="term" value="P:response to toxic substance"/>
    <property type="evidence" value="ECO:0007669"/>
    <property type="project" value="TreeGrafter"/>
</dbReference>
<feature type="transmembrane region" description="Helical" evidence="1">
    <location>
        <begin position="159"/>
        <end position="177"/>
    </location>
</feature>
<dbReference type="Proteomes" id="UP000184536">
    <property type="component" value="Unassembled WGS sequence"/>
</dbReference>
<accession>A0A1M6KCL2</accession>
<keyword evidence="1" id="KW-0812">Transmembrane</keyword>
<protein>
    <submittedName>
        <fullName evidence="3">Uncharacterized membrane protein</fullName>
    </submittedName>
</protein>
<evidence type="ECO:0000313" key="4">
    <source>
        <dbReference type="Proteomes" id="UP000184536"/>
    </source>
</evidence>
<dbReference type="PIRSF" id="PIRSF038959">
    <property type="entry name" value="SdpI"/>
    <property type="match status" value="1"/>
</dbReference>
<reference evidence="4" key="1">
    <citation type="submission" date="2016-11" db="EMBL/GenBank/DDBJ databases">
        <authorList>
            <person name="Varghese N."/>
            <person name="Submissions S."/>
        </authorList>
    </citation>
    <scope>NUCLEOTIDE SEQUENCE [LARGE SCALE GENOMIC DNA]</scope>
    <source>
        <strain evidence="4">DSM 17957</strain>
    </source>
</reference>
<feature type="transmembrane region" description="Helical" evidence="1">
    <location>
        <begin position="183"/>
        <end position="205"/>
    </location>
</feature>
<evidence type="ECO:0000256" key="1">
    <source>
        <dbReference type="SAM" id="Phobius"/>
    </source>
</evidence>
<keyword evidence="1" id="KW-0472">Membrane</keyword>
<dbReference type="EMBL" id="FQZV01000030">
    <property type="protein sequence ID" value="SHJ56701.1"/>
    <property type="molecule type" value="Genomic_DNA"/>
</dbReference>
<dbReference type="STRING" id="1121919.SAMN02745975_02367"/>
<dbReference type="InterPro" id="IPR025962">
    <property type="entry name" value="SdpI/YhfL"/>
</dbReference>
<proteinExistence type="predicted"/>
<dbReference type="RefSeq" id="WP_110941485.1">
    <property type="nucleotide sequence ID" value="NZ_FQZV01000030.1"/>
</dbReference>
<dbReference type="PANTHER" id="PTHR37810">
    <property type="entry name" value="IMMUNITY PROTEIN SDPI"/>
    <property type="match status" value="1"/>
</dbReference>
<feature type="transmembrane region" description="Helical" evidence="1">
    <location>
        <begin position="113"/>
        <end position="130"/>
    </location>
</feature>
<gene>
    <name evidence="3" type="ORF">SAMN02745975_02367</name>
</gene>
<evidence type="ECO:0000313" key="3">
    <source>
        <dbReference type="EMBL" id="SHJ56701.1"/>
    </source>
</evidence>
<dbReference type="InterPro" id="IPR026272">
    <property type="entry name" value="SdpI"/>
</dbReference>
<dbReference type="PANTHER" id="PTHR37810:SF5">
    <property type="entry name" value="IMMUNITY PROTEIN SDPI"/>
    <property type="match status" value="1"/>
</dbReference>
<organism evidence="3 4">
    <name type="scientific">Geosporobacter subterraneus DSM 17957</name>
    <dbReference type="NCBI Taxonomy" id="1121919"/>
    <lineage>
        <taxon>Bacteria</taxon>
        <taxon>Bacillati</taxon>
        <taxon>Bacillota</taxon>
        <taxon>Clostridia</taxon>
        <taxon>Peptostreptococcales</taxon>
        <taxon>Thermotaleaceae</taxon>
        <taxon>Geosporobacter</taxon>
    </lineage>
</organism>
<feature type="domain" description="DUF1648" evidence="2">
    <location>
        <begin position="9"/>
        <end position="51"/>
    </location>
</feature>
<dbReference type="AlphaFoldDB" id="A0A1M6KCL2"/>
<name>A0A1M6KCL2_9FIRM</name>
<feature type="transmembrane region" description="Helical" evidence="1">
    <location>
        <begin position="7"/>
        <end position="26"/>
    </location>
</feature>
<dbReference type="InterPro" id="IPR012867">
    <property type="entry name" value="DUF1648"/>
</dbReference>
<feature type="transmembrane region" description="Helical" evidence="1">
    <location>
        <begin position="87"/>
        <end position="107"/>
    </location>
</feature>
<dbReference type="Pfam" id="PF13630">
    <property type="entry name" value="SdpI"/>
    <property type="match status" value="1"/>
</dbReference>
<sequence>MKINKWILLIAILSFVGVLMVYPLLPEEIPGHWNFAGEVDRYDSKSSVFITGLLPLGIYLLMVFLPKIDPKRASYLKHEKAYTIAQGVIVIMLVYIQWIAIAAGLGYNVDTGLAVRLAIGIMFILLGNYMSQIRHNYFFGIKTPWTLANEEVWKKTHRVGGYGFVIAGIITILSIFLRGKAAVIVSAGGLFIPVVYSYVYSYFAFKKIVK</sequence>
<dbReference type="Pfam" id="PF07853">
    <property type="entry name" value="DUF1648"/>
    <property type="match status" value="1"/>
</dbReference>
<dbReference type="OrthoDB" id="9808690at2"/>
<keyword evidence="1" id="KW-1133">Transmembrane helix</keyword>
<evidence type="ECO:0000259" key="2">
    <source>
        <dbReference type="Pfam" id="PF07853"/>
    </source>
</evidence>
<feature type="transmembrane region" description="Helical" evidence="1">
    <location>
        <begin position="46"/>
        <end position="66"/>
    </location>
</feature>
<keyword evidence="4" id="KW-1185">Reference proteome</keyword>